<gene>
    <name evidence="1" type="ORF">LCGC14_1466070</name>
</gene>
<reference evidence="1" key="1">
    <citation type="journal article" date="2015" name="Nature">
        <title>Complex archaea that bridge the gap between prokaryotes and eukaryotes.</title>
        <authorList>
            <person name="Spang A."/>
            <person name="Saw J.H."/>
            <person name="Jorgensen S.L."/>
            <person name="Zaremba-Niedzwiedzka K."/>
            <person name="Martijn J."/>
            <person name="Lind A.E."/>
            <person name="van Eijk R."/>
            <person name="Schleper C."/>
            <person name="Guy L."/>
            <person name="Ettema T.J."/>
        </authorList>
    </citation>
    <scope>NUCLEOTIDE SEQUENCE</scope>
</reference>
<sequence length="55" mass="6456">MKDSPNCFGQYDKNRDRSDCANLQGENVLCRICKTITKKAWKIRRVKKVLNIKNI</sequence>
<proteinExistence type="predicted"/>
<organism evidence="1">
    <name type="scientific">marine sediment metagenome</name>
    <dbReference type="NCBI Taxonomy" id="412755"/>
    <lineage>
        <taxon>unclassified sequences</taxon>
        <taxon>metagenomes</taxon>
        <taxon>ecological metagenomes</taxon>
    </lineage>
</organism>
<dbReference type="AlphaFoldDB" id="A0A0F9MFM2"/>
<dbReference type="EMBL" id="LAZR01010262">
    <property type="protein sequence ID" value="KKM67937.1"/>
    <property type="molecule type" value="Genomic_DNA"/>
</dbReference>
<name>A0A0F9MFM2_9ZZZZ</name>
<comment type="caution">
    <text evidence="1">The sequence shown here is derived from an EMBL/GenBank/DDBJ whole genome shotgun (WGS) entry which is preliminary data.</text>
</comment>
<accession>A0A0F9MFM2</accession>
<evidence type="ECO:0000313" key="1">
    <source>
        <dbReference type="EMBL" id="KKM67937.1"/>
    </source>
</evidence>
<protein>
    <submittedName>
        <fullName evidence="1">Uncharacterized protein</fullName>
    </submittedName>
</protein>